<gene>
    <name evidence="1" type="ORF">B0A64_13295</name>
</gene>
<keyword evidence="2" id="KW-1185">Reference proteome</keyword>
<dbReference type="Proteomes" id="UP000214684">
    <property type="component" value="Unassembled WGS sequence"/>
</dbReference>
<protein>
    <recommendedName>
        <fullName evidence="3">DUF1436 domain-containing protein</fullName>
    </recommendedName>
</protein>
<dbReference type="RefSeq" id="WP_089480013.1">
    <property type="nucleotide sequence ID" value="NZ_MUGS01000022.1"/>
</dbReference>
<accession>A0A227P770</accession>
<evidence type="ECO:0000313" key="1">
    <source>
        <dbReference type="EMBL" id="OXG05343.1"/>
    </source>
</evidence>
<dbReference type="OrthoDB" id="1453935at2"/>
<evidence type="ECO:0000313" key="2">
    <source>
        <dbReference type="Proteomes" id="UP000214684"/>
    </source>
</evidence>
<dbReference type="EMBL" id="MUGS01000022">
    <property type="protein sequence ID" value="OXG05343.1"/>
    <property type="molecule type" value="Genomic_DNA"/>
</dbReference>
<dbReference type="SUPFAM" id="SSF160207">
    <property type="entry name" value="NMB0488-like"/>
    <property type="match status" value="1"/>
</dbReference>
<evidence type="ECO:0008006" key="3">
    <source>
        <dbReference type="Google" id="ProtNLM"/>
    </source>
</evidence>
<dbReference type="Gene3D" id="3.40.1590.10">
    <property type="entry name" value="NMB0488-like"/>
    <property type="match status" value="1"/>
</dbReference>
<proteinExistence type="predicted"/>
<dbReference type="Pfam" id="PF07262">
    <property type="entry name" value="CdiI"/>
    <property type="match status" value="1"/>
</dbReference>
<comment type="caution">
    <text evidence="1">The sequence shown here is derived from an EMBL/GenBank/DDBJ whole genome shotgun (WGS) entry which is preliminary data.</text>
</comment>
<reference evidence="1 2" key="1">
    <citation type="submission" date="2016-11" db="EMBL/GenBank/DDBJ databases">
        <title>Whole genomes of Flavobacteriaceae.</title>
        <authorList>
            <person name="Stine C."/>
            <person name="Li C."/>
            <person name="Tadesse D."/>
        </authorList>
    </citation>
    <scope>NUCLEOTIDE SEQUENCE [LARGE SCALE GENOMIC DNA]</scope>
    <source>
        <strain evidence="1 2">DSM 24704</strain>
    </source>
</reference>
<sequence>MIKSINIYKFTNGNKFILHPLLQIKGFISIASAPYLTEYNLSNTELLEKILYTLEFSKEILEKPENWKEFQKEFLKGMGVKTMKALHDGTINLGIYIKDGIITFSPSQNKGSKEGFVGFKEDLKVSLPFDSPKKELEKALELALSRCK</sequence>
<organism evidence="1 2">
    <name type="scientific">Flavobacterium araucananum</name>
    <dbReference type="NCBI Taxonomy" id="946678"/>
    <lineage>
        <taxon>Bacteria</taxon>
        <taxon>Pseudomonadati</taxon>
        <taxon>Bacteroidota</taxon>
        <taxon>Flavobacteriia</taxon>
        <taxon>Flavobacteriales</taxon>
        <taxon>Flavobacteriaceae</taxon>
        <taxon>Flavobacterium</taxon>
    </lineage>
</organism>
<name>A0A227P770_9FLAO</name>
<dbReference type="InterPro" id="IPR037891">
    <property type="entry name" value="Cdil-like_sf"/>
</dbReference>
<dbReference type="AlphaFoldDB" id="A0A227P770"/>
<dbReference type="InterPro" id="IPR009888">
    <property type="entry name" value="CdiI_Proteobact"/>
</dbReference>